<evidence type="ECO:0000313" key="1">
    <source>
        <dbReference type="EMBL" id="EWC90273.1"/>
    </source>
</evidence>
<dbReference type="AlphaFoldDB" id="W7JYY8"/>
<keyword evidence="2" id="KW-1185">Reference proteome</keyword>
<accession>W7JYY8</accession>
<evidence type="ECO:0000313" key="2">
    <source>
        <dbReference type="Proteomes" id="UP000030673"/>
    </source>
</evidence>
<organism evidence="1 2">
    <name type="scientific">Plasmodium falciparum (isolate NF54)</name>
    <dbReference type="NCBI Taxonomy" id="5843"/>
    <lineage>
        <taxon>Eukaryota</taxon>
        <taxon>Sar</taxon>
        <taxon>Alveolata</taxon>
        <taxon>Apicomplexa</taxon>
        <taxon>Aconoidasida</taxon>
        <taxon>Haemosporida</taxon>
        <taxon>Plasmodiidae</taxon>
        <taxon>Plasmodium</taxon>
        <taxon>Plasmodium (Laverania)</taxon>
    </lineage>
</organism>
<name>W7JYY8_PLAFO</name>
<dbReference type="Proteomes" id="UP000030673">
    <property type="component" value="Unassembled WGS sequence"/>
</dbReference>
<reference evidence="1 2" key="1">
    <citation type="submission" date="2013-02" db="EMBL/GenBank/DDBJ databases">
        <title>The Genome Sequence of Plasmodium falciparum NF54.</title>
        <authorList>
            <consortium name="The Broad Institute Genome Sequencing Platform"/>
            <consortium name="The Broad Institute Genome Sequencing Center for Infectious Disease"/>
            <person name="Neafsey D."/>
            <person name="Cheeseman I."/>
            <person name="Volkman S."/>
            <person name="Adams J."/>
            <person name="Walker B."/>
            <person name="Young S.K."/>
            <person name="Zeng Q."/>
            <person name="Gargeya S."/>
            <person name="Fitzgerald M."/>
            <person name="Haas B."/>
            <person name="Abouelleil A."/>
            <person name="Alvarado L."/>
            <person name="Arachchi H.M."/>
            <person name="Berlin A.M."/>
            <person name="Chapman S.B."/>
            <person name="Dewar J."/>
            <person name="Goldberg J."/>
            <person name="Griggs A."/>
            <person name="Gujja S."/>
            <person name="Hansen M."/>
            <person name="Howarth C."/>
            <person name="Imamovic A."/>
            <person name="Larimer J."/>
            <person name="McCowan C."/>
            <person name="Murphy C."/>
            <person name="Neiman D."/>
            <person name="Pearson M."/>
            <person name="Priest M."/>
            <person name="Roberts A."/>
            <person name="Saif S."/>
            <person name="Shea T."/>
            <person name="Sisk P."/>
            <person name="Sykes S."/>
            <person name="Wortman J."/>
            <person name="Nusbaum C."/>
            <person name="Birren B."/>
        </authorList>
    </citation>
    <scope>NUCLEOTIDE SEQUENCE [LARGE SCALE GENOMIC DNA]</scope>
    <source>
        <strain evidence="1 2">NF54</strain>
    </source>
</reference>
<dbReference type="EMBL" id="KE123753">
    <property type="protein sequence ID" value="EWC90273.1"/>
    <property type="molecule type" value="Genomic_DNA"/>
</dbReference>
<gene>
    <name evidence="1" type="ORF">PFNF54_00895</name>
</gene>
<proteinExistence type="predicted"/>
<sequence length="66" mass="8209">MICFFSHFDKKYKFRFYMKQCIFIYVPILTKNNILFGNINDIKIKFLFCFVLFYVKKVEWSKCIKN</sequence>
<protein>
    <submittedName>
        <fullName evidence="1">Uncharacterized protein</fullName>
    </submittedName>
</protein>